<dbReference type="PANTHER" id="PTHR24020:SF84">
    <property type="entry name" value="VWFA DOMAIN-CONTAINING PROTEIN"/>
    <property type="match status" value="1"/>
</dbReference>
<dbReference type="Proteomes" id="UP000054843">
    <property type="component" value="Unassembled WGS sequence"/>
</dbReference>
<name>A0A0V1N1J5_9BILA</name>
<dbReference type="EMBL" id="JYDO01000016">
    <property type="protein sequence ID" value="KRZ77885.1"/>
    <property type="molecule type" value="Genomic_DNA"/>
</dbReference>
<evidence type="ECO:0000313" key="3">
    <source>
        <dbReference type="EMBL" id="KRZ77885.1"/>
    </source>
</evidence>
<organism evidence="3 4">
    <name type="scientific">Trichinella papuae</name>
    <dbReference type="NCBI Taxonomy" id="268474"/>
    <lineage>
        <taxon>Eukaryota</taxon>
        <taxon>Metazoa</taxon>
        <taxon>Ecdysozoa</taxon>
        <taxon>Nematoda</taxon>
        <taxon>Enoplea</taxon>
        <taxon>Dorylaimia</taxon>
        <taxon>Trichinellida</taxon>
        <taxon>Trichinellidae</taxon>
        <taxon>Trichinella</taxon>
    </lineage>
</organism>
<dbReference type="PANTHER" id="PTHR24020">
    <property type="entry name" value="COLLAGEN ALPHA"/>
    <property type="match status" value="1"/>
</dbReference>
<keyword evidence="1" id="KW-0472">Membrane</keyword>
<reference evidence="3 4" key="1">
    <citation type="submission" date="2015-01" db="EMBL/GenBank/DDBJ databases">
        <title>Evolution of Trichinella species and genotypes.</title>
        <authorList>
            <person name="Korhonen P.K."/>
            <person name="Edoardo P."/>
            <person name="Giuseppe L.R."/>
            <person name="Gasser R.B."/>
        </authorList>
    </citation>
    <scope>NUCLEOTIDE SEQUENCE [LARGE SCALE GENOMIC DNA]</scope>
    <source>
        <strain evidence="3">ISS1980</strain>
    </source>
</reference>
<dbReference type="AlphaFoldDB" id="A0A0V1N1J5"/>
<accession>A0A0V1N1J5</accession>
<keyword evidence="1" id="KW-1133">Transmembrane helix</keyword>
<keyword evidence="4" id="KW-1185">Reference proteome</keyword>
<evidence type="ECO:0000256" key="1">
    <source>
        <dbReference type="SAM" id="Phobius"/>
    </source>
</evidence>
<dbReference type="SUPFAM" id="SSF53300">
    <property type="entry name" value="vWA-like"/>
    <property type="match status" value="1"/>
</dbReference>
<dbReference type="SMART" id="SM00327">
    <property type="entry name" value="VWA"/>
    <property type="match status" value="1"/>
</dbReference>
<sequence>MLILSANCIYYENENHADEEKKEKNMFSADIALIMDSSKIISNKMFEKEKKLIKSLAKTISDDNYNVHVAVIQYSMKFTKQYLPAYTAFNLDHIKDIENFSNLIDNIKQSNWLVNISDALRLCEMNVFNSLNCDRPHVPNFIILFAYGTTFVEDDLPHYWANRIKNAGHHILVISTRAYNHESYNKLIEQHRYFQKSVASQPMLYFLLDQFTDMKKFSELLLLRMFSIVNATLPISPTTTTNSFSIPTFSNEEPSIEEISTAITNQHLNNEIDLHPFNETTFNATILTLHPYENISQEKPTVKSASLESNLNENLNVSENLNNLNKTRSEYSKSITVPNIATFEKNTTQLIVVDEELKNNSFKFENRTENSSEEVLRNVSAGILDFTDTQNVFRKNGKKAPYWYLLFILPIFAACLLPFVVHVRQKRLKLRKMRKTKEIDNDEDADSDFLDAMHFNIDYSVLSLEDAVIDVEESMLEWKEFVECESSNTSTEK</sequence>
<dbReference type="PROSITE" id="PS50234">
    <property type="entry name" value="VWFA"/>
    <property type="match status" value="1"/>
</dbReference>
<dbReference type="STRING" id="268474.A0A0V1N1J5"/>
<feature type="domain" description="VWFA" evidence="2">
    <location>
        <begin position="30"/>
        <end position="221"/>
    </location>
</feature>
<protein>
    <recommendedName>
        <fullName evidence="2">VWFA domain-containing protein</fullName>
    </recommendedName>
</protein>
<dbReference type="InterPro" id="IPR036465">
    <property type="entry name" value="vWFA_dom_sf"/>
</dbReference>
<dbReference type="Gene3D" id="3.40.50.410">
    <property type="entry name" value="von Willebrand factor, type A domain"/>
    <property type="match status" value="1"/>
</dbReference>
<dbReference type="Pfam" id="PF00092">
    <property type="entry name" value="VWA"/>
    <property type="match status" value="1"/>
</dbReference>
<evidence type="ECO:0000259" key="2">
    <source>
        <dbReference type="PROSITE" id="PS50234"/>
    </source>
</evidence>
<dbReference type="InterPro" id="IPR050525">
    <property type="entry name" value="ECM_Assembly_Org"/>
</dbReference>
<keyword evidence="1" id="KW-0812">Transmembrane</keyword>
<evidence type="ECO:0000313" key="4">
    <source>
        <dbReference type="Proteomes" id="UP000054843"/>
    </source>
</evidence>
<dbReference type="OrthoDB" id="5919396at2759"/>
<gene>
    <name evidence="3" type="ORF">T10_12600</name>
</gene>
<feature type="transmembrane region" description="Helical" evidence="1">
    <location>
        <begin position="402"/>
        <end position="423"/>
    </location>
</feature>
<comment type="caution">
    <text evidence="3">The sequence shown here is derived from an EMBL/GenBank/DDBJ whole genome shotgun (WGS) entry which is preliminary data.</text>
</comment>
<proteinExistence type="predicted"/>
<dbReference type="InterPro" id="IPR002035">
    <property type="entry name" value="VWF_A"/>
</dbReference>